<name>A0A1V6PXY2_9EURO</name>
<evidence type="ECO:0000313" key="6">
    <source>
        <dbReference type="EMBL" id="OQD81884.1"/>
    </source>
</evidence>
<evidence type="ECO:0000256" key="2">
    <source>
        <dbReference type="ARBA" id="ARBA00023043"/>
    </source>
</evidence>
<feature type="repeat" description="ANK" evidence="3">
    <location>
        <begin position="1083"/>
        <end position="1115"/>
    </location>
</feature>
<organism evidence="6 7">
    <name type="scientific">Penicillium antarcticum</name>
    <dbReference type="NCBI Taxonomy" id="416450"/>
    <lineage>
        <taxon>Eukaryota</taxon>
        <taxon>Fungi</taxon>
        <taxon>Dikarya</taxon>
        <taxon>Ascomycota</taxon>
        <taxon>Pezizomycotina</taxon>
        <taxon>Eurotiomycetes</taxon>
        <taxon>Eurotiomycetidae</taxon>
        <taxon>Eurotiales</taxon>
        <taxon>Aspergillaceae</taxon>
        <taxon>Penicillium</taxon>
    </lineage>
</organism>
<reference evidence="7" key="1">
    <citation type="journal article" date="2017" name="Nat. Microbiol.">
        <title>Global analysis of biosynthetic gene clusters reveals vast potential of secondary metabolite production in Penicillium species.</title>
        <authorList>
            <person name="Nielsen J.C."/>
            <person name="Grijseels S."/>
            <person name="Prigent S."/>
            <person name="Ji B."/>
            <person name="Dainat J."/>
            <person name="Nielsen K.F."/>
            <person name="Frisvad J.C."/>
            <person name="Workman M."/>
            <person name="Nielsen J."/>
        </authorList>
    </citation>
    <scope>NUCLEOTIDE SEQUENCE [LARGE SCALE GENOMIC DNA]</scope>
    <source>
        <strain evidence="7">IBT 31811</strain>
    </source>
</reference>
<proteinExistence type="predicted"/>
<feature type="repeat" description="ANK" evidence="3">
    <location>
        <begin position="1017"/>
        <end position="1049"/>
    </location>
</feature>
<keyword evidence="2 3" id="KW-0040">ANK repeat</keyword>
<feature type="transmembrane region" description="Helical" evidence="4">
    <location>
        <begin position="319"/>
        <end position="338"/>
    </location>
</feature>
<dbReference type="Gene3D" id="1.25.40.20">
    <property type="entry name" value="Ankyrin repeat-containing domain"/>
    <property type="match status" value="1"/>
</dbReference>
<dbReference type="PROSITE" id="PS50088">
    <property type="entry name" value="ANK_REPEAT"/>
    <property type="match status" value="3"/>
</dbReference>
<feature type="transmembrane region" description="Helical" evidence="4">
    <location>
        <begin position="234"/>
        <end position="253"/>
    </location>
</feature>
<feature type="transmembrane region" description="Helical" evidence="4">
    <location>
        <begin position="189"/>
        <end position="214"/>
    </location>
</feature>
<evidence type="ECO:0000256" key="1">
    <source>
        <dbReference type="ARBA" id="ARBA00022737"/>
    </source>
</evidence>
<feature type="signal peptide" evidence="5">
    <location>
        <begin position="1"/>
        <end position="17"/>
    </location>
</feature>
<gene>
    <name evidence="6" type="ORF">PENANT_c024G10716</name>
</gene>
<dbReference type="PANTHER" id="PTHR24171">
    <property type="entry name" value="ANKYRIN REPEAT DOMAIN-CONTAINING PROTEIN 39-RELATED"/>
    <property type="match status" value="1"/>
</dbReference>
<sequence>MLCTLFTVLLFVPFVAADDWDDFTNNLATDLAPLITLFGERLTKQFLSESISVLDNVIFALSPLGVLTAVVSVIRICGSSSLRAFVGRAQEGPAEAECELLPCISESTSELFNDGGITRVFGRPKIAEIVVWEEGDPKVGGIETKVGTLREALVEGVWTCGGKQSASELPELDIPNLSLNKGIKRRDQFWFYCAAVLGSALQLGSIIFAALTVFMWPETFQKDDKPVASYAFPFYVIGSTLLFIGMFFCAFIMERSSKEYYLEPQRPSKIYWLQPGKQNADDQVFKAFLATKEYGRPSVDGKQTYIKSIRDYRFDRKYIQIYSTLVSTLLGFIFQFVGLRGLHASVTLAQLGSTFLMAIVRTILRTERMAPEENAFRDKQELLSSTQQELDCFAFHLGNVDSFHLRLPPDRPTTLSSPGYFSQPTMSLAKQLIHTRARLAKLTSNSNQGLTVAWDDMPIRQVAHNLARTIEMTMDLISTSWEIDLGKKFTFNLLAECRKTSSQFTDPVIEEYCMVLLRGSDTLRWKIDVNELEAILGLWVWSIQKSNKNLPGYKLHRLVGLGKDDAQKEDTDLYFHKWIFRQTEATMVNSRMMNFSSQLFGFASNKHSHETDTLAVRVDSNLEIMAAQDLYIQFLRQVLGHFKELGGEAEITPGPNSSYLAQNDRINELVQCLEACDLGTREEALLCIVPTLNSRDLLPEVSGDSNNVRKRTTEYIANGKWKNALELLVWLCQRSDSSEFTRSVYELGYLCCQAILEGDESGRLEGSKNMCELLRSDLRARFFLSKGAKRPTGWMNSSAHQEWWKSFSKQLGWIAWHSCRNVSASNWMQPHFEALGGSEHLSPSYGAGLQDSDSETNLHTLQQWITYPMMDIEIDREVPGYEDELAFDWAISNQHYALVYWFLAKWTEMSKDVPLLAHAAYLFAAKNHSEWAIQVLCRHGANIEAENYDHHSAMIKLILDRDLPAIKLMLANGASPNGKSTINKIGPLEAAAQAGYSDIVLLLLQNYGATIDSTQKGKYSALYWATEEQHLETVEILLQHGADINTIGIGSMTPLHNAVSNQNIELVRKLVQFHPRINATNDQSRTPLMLASMDSSTEIIRFLLENGADTEVQDWDDRTALDLASRSNSTEAIRILEEEMQKRAII</sequence>
<accession>A0A1V6PXY2</accession>
<feature type="chain" id="PRO_5012280163" evidence="5">
    <location>
        <begin position="18"/>
        <end position="1146"/>
    </location>
</feature>
<keyword evidence="4" id="KW-1133">Transmembrane helix</keyword>
<comment type="caution">
    <text evidence="6">The sequence shown here is derived from an EMBL/GenBank/DDBJ whole genome shotgun (WGS) entry which is preliminary data.</text>
</comment>
<keyword evidence="4" id="KW-0472">Membrane</keyword>
<keyword evidence="5" id="KW-0732">Signal</keyword>
<keyword evidence="1" id="KW-0677">Repeat</keyword>
<dbReference type="EMBL" id="MDYN01000024">
    <property type="protein sequence ID" value="OQD81884.1"/>
    <property type="molecule type" value="Genomic_DNA"/>
</dbReference>
<dbReference type="PANTHER" id="PTHR24171:SF9">
    <property type="entry name" value="ANKYRIN REPEAT DOMAIN-CONTAINING PROTEIN 39"/>
    <property type="match status" value="1"/>
</dbReference>
<dbReference type="STRING" id="416450.A0A1V6PXY2"/>
<dbReference type="InterPro" id="IPR036770">
    <property type="entry name" value="Ankyrin_rpt-contain_sf"/>
</dbReference>
<dbReference type="InterPro" id="IPR002110">
    <property type="entry name" value="Ankyrin_rpt"/>
</dbReference>
<dbReference type="Proteomes" id="UP000191672">
    <property type="component" value="Unassembled WGS sequence"/>
</dbReference>
<evidence type="ECO:0000313" key="7">
    <source>
        <dbReference type="Proteomes" id="UP000191672"/>
    </source>
</evidence>
<evidence type="ECO:0000256" key="4">
    <source>
        <dbReference type="SAM" id="Phobius"/>
    </source>
</evidence>
<dbReference type="SUPFAM" id="SSF48403">
    <property type="entry name" value="Ankyrin repeat"/>
    <property type="match status" value="1"/>
</dbReference>
<evidence type="ECO:0000256" key="3">
    <source>
        <dbReference type="PROSITE-ProRule" id="PRU00023"/>
    </source>
</evidence>
<keyword evidence="7" id="KW-1185">Reference proteome</keyword>
<protein>
    <submittedName>
        <fullName evidence="6">Uncharacterized protein</fullName>
    </submittedName>
</protein>
<evidence type="ECO:0000256" key="5">
    <source>
        <dbReference type="SAM" id="SignalP"/>
    </source>
</evidence>
<feature type="repeat" description="ANK" evidence="3">
    <location>
        <begin position="1050"/>
        <end position="1082"/>
    </location>
</feature>
<dbReference type="SMART" id="SM00248">
    <property type="entry name" value="ANK"/>
    <property type="match status" value="6"/>
</dbReference>
<dbReference type="PROSITE" id="PS50297">
    <property type="entry name" value="ANK_REP_REGION"/>
    <property type="match status" value="3"/>
</dbReference>
<keyword evidence="4" id="KW-0812">Transmembrane</keyword>
<dbReference type="AlphaFoldDB" id="A0A1V6PXY2"/>
<feature type="transmembrane region" description="Helical" evidence="4">
    <location>
        <begin position="57"/>
        <end position="78"/>
    </location>
</feature>
<dbReference type="Pfam" id="PF12796">
    <property type="entry name" value="Ank_2"/>
    <property type="match status" value="2"/>
</dbReference>